<accession>A0A0B7F7G8</accession>
<dbReference type="AlphaFoldDB" id="A0A0B7F7G8"/>
<sequence>MVLSSSSSVCITYIVPHSTLAYKLFWIQLRHGYVGPAKLFRSWMTFVMKICRKQGPESPAPLHNLPLMPAIRELMGCGMSRANT</sequence>
<reference evidence="1 2" key="1">
    <citation type="submission" date="2014-11" db="EMBL/GenBank/DDBJ databases">
        <authorList>
            <person name="Wibberg Daniel"/>
        </authorList>
    </citation>
    <scope>NUCLEOTIDE SEQUENCE [LARGE SCALE GENOMIC DNA]</scope>
    <source>
        <strain evidence="1">Rhizoctonia solani AG1-IB 7/3/14</strain>
    </source>
</reference>
<gene>
    <name evidence="1" type="ORF">RSOLAG1IB_00671</name>
</gene>
<dbReference type="Proteomes" id="UP000059188">
    <property type="component" value="Unassembled WGS sequence"/>
</dbReference>
<name>A0A0B7F7G8_THACB</name>
<keyword evidence="2" id="KW-1185">Reference proteome</keyword>
<proteinExistence type="predicted"/>
<evidence type="ECO:0000313" key="2">
    <source>
        <dbReference type="Proteomes" id="UP000059188"/>
    </source>
</evidence>
<dbReference type="EMBL" id="LN679100">
    <property type="protein sequence ID" value="CEL52133.1"/>
    <property type="molecule type" value="Genomic_DNA"/>
</dbReference>
<protein>
    <submittedName>
        <fullName evidence="1">Uncharacterized protein</fullName>
    </submittedName>
</protein>
<evidence type="ECO:0000313" key="1">
    <source>
        <dbReference type="EMBL" id="CEL52133.1"/>
    </source>
</evidence>
<organism evidence="1 2">
    <name type="scientific">Thanatephorus cucumeris (strain AG1-IB / isolate 7/3/14)</name>
    <name type="common">Lettuce bottom rot fungus</name>
    <name type="synonym">Rhizoctonia solani</name>
    <dbReference type="NCBI Taxonomy" id="1108050"/>
    <lineage>
        <taxon>Eukaryota</taxon>
        <taxon>Fungi</taxon>
        <taxon>Dikarya</taxon>
        <taxon>Basidiomycota</taxon>
        <taxon>Agaricomycotina</taxon>
        <taxon>Agaricomycetes</taxon>
        <taxon>Cantharellales</taxon>
        <taxon>Ceratobasidiaceae</taxon>
        <taxon>Rhizoctonia</taxon>
        <taxon>Rhizoctonia solani AG-1</taxon>
    </lineage>
</organism>